<evidence type="ECO:0000256" key="1">
    <source>
        <dbReference type="SAM" id="MobiDB-lite"/>
    </source>
</evidence>
<reference evidence="3" key="1">
    <citation type="submission" date="2016-04" db="EMBL/GenBank/DDBJ databases">
        <title>Fast-growing isolate from the root nodules of Vavilovia formosa.</title>
        <authorList>
            <person name="Kimeklis A."/>
            <person name="Safronova V."/>
            <person name="Belimov A."/>
            <person name="Andronov E."/>
        </authorList>
    </citation>
    <scope>NUCLEOTIDE SEQUENCE [LARGE SCALE GENOMIC DNA]</scope>
    <source>
        <strain evidence="3">Vaf-46</strain>
    </source>
</reference>
<dbReference type="RefSeq" id="WP_064248869.1">
    <property type="nucleotide sequence ID" value="NZ_CAXURF020000002.1"/>
</dbReference>
<evidence type="ECO:0000313" key="3">
    <source>
        <dbReference type="EMBL" id="OAP92518.1"/>
    </source>
</evidence>
<feature type="compositionally biased region" description="Low complexity" evidence="1">
    <location>
        <begin position="76"/>
        <end position="87"/>
    </location>
</feature>
<feature type="compositionally biased region" description="Basic residues" evidence="1">
    <location>
        <begin position="99"/>
        <end position="108"/>
    </location>
</feature>
<proteinExistence type="predicted"/>
<dbReference type="AlphaFoldDB" id="A0A179BLC3"/>
<reference evidence="2 4" key="2">
    <citation type="submission" date="2019-12" db="EMBL/GenBank/DDBJ databases">
        <title>Rhizobium genotypes associated with high levels of biological nitrogen fixation by grain legumes in a temperate-maritime cropping system.</title>
        <authorList>
            <person name="Maluk M."/>
            <person name="Francesc Ferrando Molina F."/>
            <person name="Lopez Del Egido L."/>
            <person name="Lafos M."/>
            <person name="Langarica-Fuentes A."/>
            <person name="Gebre Yohannes G."/>
            <person name="Young M.W."/>
            <person name="Martin P."/>
            <person name="Gantlett R."/>
            <person name="Kenicer G."/>
            <person name="Hawes C."/>
            <person name="Begg G.S."/>
            <person name="Quilliam R.S."/>
            <person name="Squire G.R."/>
            <person name="Poole P.S."/>
            <person name="Young P.W."/>
            <person name="Iannetta P.M."/>
            <person name="James E.K."/>
        </authorList>
    </citation>
    <scope>NUCLEOTIDE SEQUENCE [LARGE SCALE GENOMIC DNA]</scope>
    <source>
        <strain evidence="2 4">JHI1096</strain>
    </source>
</reference>
<dbReference type="Pfam" id="PF11154">
    <property type="entry name" value="DUF2934"/>
    <property type="match status" value="1"/>
</dbReference>
<gene>
    <name evidence="3" type="ORF">A4U53_04220</name>
    <name evidence="2" type="ORF">GR204_30090</name>
</gene>
<sequence length="108" mass="11942">MAIDKHEQIRRRAYEIWEAEGRPDGADKRHWLQACDELAGEDEHETLQDLLDEDDRDDAALLQGAGESGDLDRPPAKAGQAAKAPVPDIEMAAGEKPSTRKIRKTEGP</sequence>
<evidence type="ECO:0000313" key="4">
    <source>
        <dbReference type="Proteomes" id="UP000471560"/>
    </source>
</evidence>
<organism evidence="3">
    <name type="scientific">Rhizobium leguminosarum</name>
    <dbReference type="NCBI Taxonomy" id="384"/>
    <lineage>
        <taxon>Bacteria</taxon>
        <taxon>Pseudomonadati</taxon>
        <taxon>Pseudomonadota</taxon>
        <taxon>Alphaproteobacteria</taxon>
        <taxon>Hyphomicrobiales</taxon>
        <taxon>Rhizobiaceae</taxon>
        <taxon>Rhizobium/Agrobacterium group</taxon>
        <taxon>Rhizobium</taxon>
    </lineage>
</organism>
<dbReference type="EMBL" id="LWBS01000327">
    <property type="protein sequence ID" value="OAP92518.1"/>
    <property type="molecule type" value="Genomic_DNA"/>
</dbReference>
<comment type="caution">
    <text evidence="3">The sequence shown here is derived from an EMBL/GenBank/DDBJ whole genome shotgun (WGS) entry which is preliminary data.</text>
</comment>
<evidence type="ECO:0000313" key="2">
    <source>
        <dbReference type="EMBL" id="NEI38153.1"/>
    </source>
</evidence>
<dbReference type="InterPro" id="IPR021327">
    <property type="entry name" value="DUF2934"/>
</dbReference>
<dbReference type="Proteomes" id="UP000471560">
    <property type="component" value="Unassembled WGS sequence"/>
</dbReference>
<accession>A0A179BLC3</accession>
<name>A0A179BLC3_RHILE</name>
<feature type="region of interest" description="Disordered" evidence="1">
    <location>
        <begin position="53"/>
        <end position="108"/>
    </location>
</feature>
<protein>
    <submittedName>
        <fullName evidence="2">DUF2934 domain-containing protein</fullName>
    </submittedName>
</protein>
<dbReference type="EMBL" id="WUEZ01000048">
    <property type="protein sequence ID" value="NEI38153.1"/>
    <property type="molecule type" value="Genomic_DNA"/>
</dbReference>